<name>A0ABT4UAS4_9ACTN</name>
<feature type="compositionally biased region" description="Basic and acidic residues" evidence="1">
    <location>
        <begin position="339"/>
        <end position="362"/>
    </location>
</feature>
<dbReference type="Pfam" id="PF11271">
    <property type="entry name" value="PorA"/>
    <property type="match status" value="1"/>
</dbReference>
<keyword evidence="2" id="KW-1133">Transmembrane helix</keyword>
<evidence type="ECO:0000256" key="2">
    <source>
        <dbReference type="SAM" id="Phobius"/>
    </source>
</evidence>
<protein>
    <submittedName>
        <fullName evidence="3">DUF3068 domain-containing protein</fullName>
    </submittedName>
</protein>
<feature type="region of interest" description="Disordered" evidence="1">
    <location>
        <begin position="331"/>
        <end position="362"/>
    </location>
</feature>
<organism evidence="3 4">
    <name type="scientific">Nocardiopsis endophytica</name>
    <dbReference type="NCBI Taxonomy" id="3018445"/>
    <lineage>
        <taxon>Bacteria</taxon>
        <taxon>Bacillati</taxon>
        <taxon>Actinomycetota</taxon>
        <taxon>Actinomycetes</taxon>
        <taxon>Streptosporangiales</taxon>
        <taxon>Nocardiopsidaceae</taxon>
        <taxon>Nocardiopsis</taxon>
    </lineage>
</organism>
<dbReference type="EMBL" id="JAQFWQ010000099">
    <property type="protein sequence ID" value="MDA2813997.1"/>
    <property type="molecule type" value="Genomic_DNA"/>
</dbReference>
<dbReference type="RefSeq" id="WP_270689218.1">
    <property type="nucleotide sequence ID" value="NZ_JAQFWQ010000099.1"/>
</dbReference>
<proteinExistence type="predicted"/>
<reference evidence="3 4" key="1">
    <citation type="submission" date="2023-01" db="EMBL/GenBank/DDBJ databases">
        <title>Draft genome sequence of Nocardiopsis sp. RSe5-2 isolated from halophytes.</title>
        <authorList>
            <person name="Duangmal K."/>
            <person name="Chantavorakit T."/>
        </authorList>
    </citation>
    <scope>NUCLEOTIDE SEQUENCE [LARGE SCALE GENOMIC DNA]</scope>
    <source>
        <strain evidence="3 4">RSe5-2</strain>
    </source>
</reference>
<evidence type="ECO:0000313" key="4">
    <source>
        <dbReference type="Proteomes" id="UP001527866"/>
    </source>
</evidence>
<accession>A0ABT4UAS4</accession>
<gene>
    <name evidence="3" type="ORF">O4J56_25350</name>
</gene>
<feature type="transmembrane region" description="Helical" evidence="2">
    <location>
        <begin position="302"/>
        <end position="323"/>
    </location>
</feature>
<dbReference type="InterPro" id="IPR021424">
    <property type="entry name" value="PorA"/>
</dbReference>
<sequence length="362" mass="38789">MMRYPAPPLRGRGGRARRRTGAALARQGAVIAVALGAFLLTSALMLRFYVYDQLAVIGPRTDLTLRMTDPEADYLDTSTWSTQKGREVVRTTEISGGAAAGNDGWATWEVSVDTASGSAMIGHMDRRVVVDRSTGRAVNCCGEHVDGDRAVRQAGLVLHWPAGADTGNRPLYDADVRSAPAMRYQGVEEVAGVPVRRYTQTIPPTQVPGSARPVPASALGLERSGTVEASRWLELERTFWIEPVSGRLVSAEESRRETLRTEDGRGERLFLSADLETDPGLVAAFAEDAAGRGFTLRAVHTWAPMGLGALGGLVLASAPLLALRAARKAEEEADSAPLAEHEEQVPGDDLAHARDGHDGLHP</sequence>
<comment type="caution">
    <text evidence="3">The sequence shown here is derived from an EMBL/GenBank/DDBJ whole genome shotgun (WGS) entry which is preliminary data.</text>
</comment>
<keyword evidence="4" id="KW-1185">Reference proteome</keyword>
<dbReference type="Proteomes" id="UP001527866">
    <property type="component" value="Unassembled WGS sequence"/>
</dbReference>
<keyword evidence="2" id="KW-0812">Transmembrane</keyword>
<evidence type="ECO:0000256" key="1">
    <source>
        <dbReference type="SAM" id="MobiDB-lite"/>
    </source>
</evidence>
<evidence type="ECO:0000313" key="3">
    <source>
        <dbReference type="EMBL" id="MDA2813997.1"/>
    </source>
</evidence>
<keyword evidence="2" id="KW-0472">Membrane</keyword>